<reference evidence="3 4" key="1">
    <citation type="journal article" date="2017" name="MBio">
        <title>Type VI secretion-mediated competition in the bee gut microbiome.</title>
        <authorList>
            <person name="Steele M.I."/>
            <person name="Kwong W.K."/>
            <person name="Powell J.E."/>
            <person name="Whiteley M."/>
            <person name="Moran N.A."/>
        </authorList>
    </citation>
    <scope>NUCLEOTIDE SEQUENCE [LARGE SCALE GENOMIC DNA]</scope>
    <source>
        <strain evidence="2 4">Occ4-2</strain>
        <strain evidence="1 3">Ruf1-X</strain>
    </source>
</reference>
<sequence>MTVKFEGEEIIIPQEICCEVQVRSLLQHAYAELVHDNLYKSKGSVPNKAKREVAKSMALMETTDDLFNQTLKILHQHNEPIECLYENLSKFYIDNISSESNFDRKTNLIILADFSDLIESDTDTIEKIKDLFNTKTYIKNKITSRVKDYYLFQQPIILFIYWVVSTNHARITINNWPLPAYQRELNYIFTDLDKGSIL</sequence>
<dbReference type="SUPFAM" id="SSF81301">
    <property type="entry name" value="Nucleotidyltransferase"/>
    <property type="match status" value="1"/>
</dbReference>
<comment type="caution">
    <text evidence="1">The sequence shown here is derived from an EMBL/GenBank/DDBJ whole genome shotgun (WGS) entry which is preliminary data.</text>
</comment>
<dbReference type="EMBL" id="MEIQ01000028">
    <property type="protein sequence ID" value="PIT51517.1"/>
    <property type="molecule type" value="Genomic_DNA"/>
</dbReference>
<evidence type="ECO:0000313" key="2">
    <source>
        <dbReference type="EMBL" id="PIT51517.1"/>
    </source>
</evidence>
<organism evidence="1 3">
    <name type="scientific">Snodgrassella alvi</name>
    <dbReference type="NCBI Taxonomy" id="1196083"/>
    <lineage>
        <taxon>Bacteria</taxon>
        <taxon>Pseudomonadati</taxon>
        <taxon>Pseudomonadota</taxon>
        <taxon>Betaproteobacteria</taxon>
        <taxon>Neisseriales</taxon>
        <taxon>Neisseriaceae</taxon>
        <taxon>Snodgrassella</taxon>
    </lineage>
</organism>
<dbReference type="Proteomes" id="UP000231484">
    <property type="component" value="Unassembled WGS sequence"/>
</dbReference>
<proteinExistence type="predicted"/>
<evidence type="ECO:0000313" key="4">
    <source>
        <dbReference type="Proteomes" id="UP000231484"/>
    </source>
</evidence>
<name>A0A2N9XPQ8_9NEIS</name>
<accession>A0A2N9XPQ8</accession>
<dbReference type="InterPro" id="IPR043519">
    <property type="entry name" value="NT_sf"/>
</dbReference>
<protein>
    <recommendedName>
        <fullName evidence="5">RelA/SpoT domain-containing protein</fullName>
    </recommendedName>
</protein>
<evidence type="ECO:0000313" key="1">
    <source>
        <dbReference type="EMBL" id="PIT50313.1"/>
    </source>
</evidence>
<evidence type="ECO:0000313" key="3">
    <source>
        <dbReference type="Proteomes" id="UP000229970"/>
    </source>
</evidence>
<gene>
    <name evidence="1" type="ORF">BHC46_01030</name>
    <name evidence="2" type="ORF">BHC48_04000</name>
</gene>
<dbReference type="Proteomes" id="UP000229970">
    <property type="component" value="Unassembled WGS sequence"/>
</dbReference>
<evidence type="ECO:0008006" key="5">
    <source>
        <dbReference type="Google" id="ProtNLM"/>
    </source>
</evidence>
<dbReference type="AlphaFoldDB" id="A0A2N9XPQ8"/>
<dbReference type="EMBL" id="MEIP01000002">
    <property type="protein sequence ID" value="PIT50313.1"/>
    <property type="molecule type" value="Genomic_DNA"/>
</dbReference>